<accession>A0A9Q8QG18</accession>
<keyword evidence="3" id="KW-1185">Reference proteome</keyword>
<organism evidence="2 3">
    <name type="scientific">Purpureocillium takamizusanense</name>
    <dbReference type="NCBI Taxonomy" id="2060973"/>
    <lineage>
        <taxon>Eukaryota</taxon>
        <taxon>Fungi</taxon>
        <taxon>Dikarya</taxon>
        <taxon>Ascomycota</taxon>
        <taxon>Pezizomycotina</taxon>
        <taxon>Sordariomycetes</taxon>
        <taxon>Hypocreomycetidae</taxon>
        <taxon>Hypocreales</taxon>
        <taxon>Ophiocordycipitaceae</taxon>
        <taxon>Purpureocillium</taxon>
    </lineage>
</organism>
<reference evidence="2" key="1">
    <citation type="submission" date="2021-11" db="EMBL/GenBank/DDBJ databases">
        <title>Purpureocillium_takamizusanense_genome.</title>
        <authorList>
            <person name="Nguyen N.-H."/>
        </authorList>
    </citation>
    <scope>NUCLEOTIDE SEQUENCE</scope>
    <source>
        <strain evidence="2">PT3</strain>
    </source>
</reference>
<protein>
    <submittedName>
        <fullName evidence="2">Uncharacterized protein</fullName>
    </submittedName>
</protein>
<sequence length="192" mass="20449">MNSRYIFLVALLNGFARGSDFAPVPRVAIAAPTATTPPPALPTLVERQNIDSSCVSSVISELSPPTGGLGSDFLNWASSASSATPSPNCTITAPASIYHDFTGYRDELRTYFSTIASKASGIDTDCGADSLSLTFDEQCTTSLTVYFTGSSGCHGPFKNNYQELFRDDYHGPYKDGHHDSLAGCRGRLQTAS</sequence>
<dbReference type="Proteomes" id="UP000829364">
    <property type="component" value="Chromosome 4"/>
</dbReference>
<gene>
    <name evidence="2" type="ORF">JDV02_004814</name>
</gene>
<keyword evidence="1" id="KW-0732">Signal</keyword>
<dbReference type="EMBL" id="CP086357">
    <property type="protein sequence ID" value="UNI18551.1"/>
    <property type="molecule type" value="Genomic_DNA"/>
</dbReference>
<feature type="chain" id="PRO_5040352147" evidence="1">
    <location>
        <begin position="19"/>
        <end position="192"/>
    </location>
</feature>
<proteinExistence type="predicted"/>
<feature type="signal peptide" evidence="1">
    <location>
        <begin position="1"/>
        <end position="18"/>
    </location>
</feature>
<dbReference type="AlphaFoldDB" id="A0A9Q8QG18"/>
<dbReference type="KEGG" id="ptkz:JDV02_004814"/>
<evidence type="ECO:0000313" key="3">
    <source>
        <dbReference type="Proteomes" id="UP000829364"/>
    </source>
</evidence>
<name>A0A9Q8QG18_9HYPO</name>
<evidence type="ECO:0000256" key="1">
    <source>
        <dbReference type="SAM" id="SignalP"/>
    </source>
</evidence>
<dbReference type="OrthoDB" id="5134843at2759"/>
<evidence type="ECO:0000313" key="2">
    <source>
        <dbReference type="EMBL" id="UNI18551.1"/>
    </source>
</evidence>
<dbReference type="GeneID" id="72066765"/>
<dbReference type="RefSeq" id="XP_047842032.1">
    <property type="nucleotide sequence ID" value="XM_047986052.1"/>
</dbReference>